<protein>
    <submittedName>
        <fullName evidence="1">Uncharacterized protein</fullName>
    </submittedName>
</protein>
<dbReference type="Ensembl" id="ENSBMST00010027032.1">
    <property type="protein sequence ID" value="ENSBMSP00010024543.1"/>
    <property type="gene ID" value="ENSBMSG00010017864.1"/>
</dbReference>
<dbReference type="GeneTree" id="ENSGT00950000186331"/>
<sequence length="157" mass="17228">TASLTSNAAWGSSSIRASEKLRKNLPGKQRLQQGSLTKEGRGGIQIIANRRKNTHLWAAAGPLFVTRDVLGYVFFSESEFRMARRCRDLGAGNPKGLGLAGSPSALAEAGLEEAFWFRCGWTVPFPRPTQAQAFSYLASQTEEIRVPSEDTERRKVA</sequence>
<accession>A0A8C0DQS1</accession>
<proteinExistence type="predicted"/>
<evidence type="ECO:0000313" key="1">
    <source>
        <dbReference type="Ensembl" id="ENSBMSP00010024543.1"/>
    </source>
</evidence>
<dbReference type="OMA" id="SEFRMAR"/>
<dbReference type="AlphaFoldDB" id="A0A8C0DQS1"/>
<name>A0A8C0DQS1_BALMU</name>
<organism evidence="1">
    <name type="scientific">Balaenoptera musculus</name>
    <name type="common">Blue whale</name>
    <dbReference type="NCBI Taxonomy" id="9771"/>
    <lineage>
        <taxon>Eukaryota</taxon>
        <taxon>Metazoa</taxon>
        <taxon>Chordata</taxon>
        <taxon>Craniata</taxon>
        <taxon>Vertebrata</taxon>
        <taxon>Euteleostomi</taxon>
        <taxon>Mammalia</taxon>
        <taxon>Eutheria</taxon>
        <taxon>Laurasiatheria</taxon>
        <taxon>Artiodactyla</taxon>
        <taxon>Whippomorpha</taxon>
        <taxon>Cetacea</taxon>
        <taxon>Mysticeti</taxon>
        <taxon>Balaenopteridae</taxon>
        <taxon>Balaenoptera</taxon>
    </lineage>
</organism>
<reference evidence="1" key="1">
    <citation type="submission" date="2023-09" db="UniProtKB">
        <authorList>
            <consortium name="Ensembl"/>
        </authorList>
    </citation>
    <scope>IDENTIFICATION</scope>
</reference>